<accession>A0A0D2RWD7</accession>
<evidence type="ECO:0000313" key="2">
    <source>
        <dbReference type="Proteomes" id="UP000032304"/>
    </source>
</evidence>
<evidence type="ECO:0000313" key="1">
    <source>
        <dbReference type="EMBL" id="KJB23420.1"/>
    </source>
</evidence>
<dbReference type="Gramene" id="KJB23420">
    <property type="protein sequence ID" value="KJB23420"/>
    <property type="gene ID" value="B456_004G097200"/>
</dbReference>
<dbReference type="Proteomes" id="UP000032304">
    <property type="component" value="Chromosome 4"/>
</dbReference>
<reference evidence="1 2" key="1">
    <citation type="journal article" date="2012" name="Nature">
        <title>Repeated polyploidization of Gossypium genomes and the evolution of spinnable cotton fibres.</title>
        <authorList>
            <person name="Paterson A.H."/>
            <person name="Wendel J.F."/>
            <person name="Gundlach H."/>
            <person name="Guo H."/>
            <person name="Jenkins J."/>
            <person name="Jin D."/>
            <person name="Llewellyn D."/>
            <person name="Showmaker K.C."/>
            <person name="Shu S."/>
            <person name="Udall J."/>
            <person name="Yoo M.J."/>
            <person name="Byers R."/>
            <person name="Chen W."/>
            <person name="Doron-Faigenboim A."/>
            <person name="Duke M.V."/>
            <person name="Gong L."/>
            <person name="Grimwood J."/>
            <person name="Grover C."/>
            <person name="Grupp K."/>
            <person name="Hu G."/>
            <person name="Lee T.H."/>
            <person name="Li J."/>
            <person name="Lin L."/>
            <person name="Liu T."/>
            <person name="Marler B.S."/>
            <person name="Page J.T."/>
            <person name="Roberts A.W."/>
            <person name="Romanel E."/>
            <person name="Sanders W.S."/>
            <person name="Szadkowski E."/>
            <person name="Tan X."/>
            <person name="Tang H."/>
            <person name="Xu C."/>
            <person name="Wang J."/>
            <person name="Wang Z."/>
            <person name="Zhang D."/>
            <person name="Zhang L."/>
            <person name="Ashrafi H."/>
            <person name="Bedon F."/>
            <person name="Bowers J.E."/>
            <person name="Brubaker C.L."/>
            <person name="Chee P.W."/>
            <person name="Das S."/>
            <person name="Gingle A.R."/>
            <person name="Haigler C.H."/>
            <person name="Harker D."/>
            <person name="Hoffmann L.V."/>
            <person name="Hovav R."/>
            <person name="Jones D.C."/>
            <person name="Lemke C."/>
            <person name="Mansoor S."/>
            <person name="ur Rahman M."/>
            <person name="Rainville L.N."/>
            <person name="Rambani A."/>
            <person name="Reddy U.K."/>
            <person name="Rong J.K."/>
            <person name="Saranga Y."/>
            <person name="Scheffler B.E."/>
            <person name="Scheffler J.A."/>
            <person name="Stelly D.M."/>
            <person name="Triplett B.A."/>
            <person name="Van Deynze A."/>
            <person name="Vaslin M.F."/>
            <person name="Waghmare V.N."/>
            <person name="Walford S.A."/>
            <person name="Wright R.J."/>
            <person name="Zaki E.A."/>
            <person name="Zhang T."/>
            <person name="Dennis E.S."/>
            <person name="Mayer K.F."/>
            <person name="Peterson D.G."/>
            <person name="Rokhsar D.S."/>
            <person name="Wang X."/>
            <person name="Schmutz J."/>
        </authorList>
    </citation>
    <scope>NUCLEOTIDE SEQUENCE [LARGE SCALE GENOMIC DNA]</scope>
</reference>
<gene>
    <name evidence="1" type="ORF">B456_004G097200</name>
</gene>
<organism evidence="1 2">
    <name type="scientific">Gossypium raimondii</name>
    <name type="common">Peruvian cotton</name>
    <name type="synonym">Gossypium klotzschianum subsp. raimondii</name>
    <dbReference type="NCBI Taxonomy" id="29730"/>
    <lineage>
        <taxon>Eukaryota</taxon>
        <taxon>Viridiplantae</taxon>
        <taxon>Streptophyta</taxon>
        <taxon>Embryophyta</taxon>
        <taxon>Tracheophyta</taxon>
        <taxon>Spermatophyta</taxon>
        <taxon>Magnoliopsida</taxon>
        <taxon>eudicotyledons</taxon>
        <taxon>Gunneridae</taxon>
        <taxon>Pentapetalae</taxon>
        <taxon>rosids</taxon>
        <taxon>malvids</taxon>
        <taxon>Malvales</taxon>
        <taxon>Malvaceae</taxon>
        <taxon>Malvoideae</taxon>
        <taxon>Gossypium</taxon>
    </lineage>
</organism>
<dbReference type="Gene3D" id="1.25.40.10">
    <property type="entry name" value="Tetratricopeptide repeat domain"/>
    <property type="match status" value="1"/>
</dbReference>
<dbReference type="EMBL" id="CM001743">
    <property type="protein sequence ID" value="KJB23420.1"/>
    <property type="molecule type" value="Genomic_DNA"/>
</dbReference>
<keyword evidence="2" id="KW-1185">Reference proteome</keyword>
<protein>
    <recommendedName>
        <fullName evidence="3">Pentatricopeptide repeat-containing protein</fullName>
    </recommendedName>
</protein>
<proteinExistence type="predicted"/>
<dbReference type="AlphaFoldDB" id="A0A0D2RWD7"/>
<dbReference type="InterPro" id="IPR011990">
    <property type="entry name" value="TPR-like_helical_dom_sf"/>
</dbReference>
<evidence type="ECO:0008006" key="3">
    <source>
        <dbReference type="Google" id="ProtNLM"/>
    </source>
</evidence>
<sequence>MESDECYFNRKVVLYCSFHQRDNMLLNIGKIITSSLYCSSPASQVLIQALCKAGKIFQAVRYLTRMRLEHNVETYAMVISYFRDKRFAEDGYGSLLQLIKRGIDPAIHMGDPYYRKAKLSHSDLLSPWLSSGEVTDFYKIMFD</sequence>
<name>A0A0D2RWD7_GOSRA</name>